<protein>
    <submittedName>
        <fullName evidence="6">Twitching motility protein PilT</fullName>
    </submittedName>
</protein>
<organism evidence="6 7">
    <name type="scientific">Actinopolyspora mortivallis</name>
    <dbReference type="NCBI Taxonomy" id="33906"/>
    <lineage>
        <taxon>Bacteria</taxon>
        <taxon>Bacillati</taxon>
        <taxon>Actinomycetota</taxon>
        <taxon>Actinomycetes</taxon>
        <taxon>Actinopolysporales</taxon>
        <taxon>Actinopolysporaceae</taxon>
        <taxon>Actinopolyspora</taxon>
    </lineage>
</organism>
<dbReference type="Gene3D" id="3.40.50.1010">
    <property type="entry name" value="5'-nuclease"/>
    <property type="match status" value="1"/>
</dbReference>
<keyword evidence="2" id="KW-0479">Metal-binding</keyword>
<keyword evidence="3" id="KW-0378">Hydrolase</keyword>
<dbReference type="EMBL" id="PVSR01000059">
    <property type="protein sequence ID" value="PRW61766.1"/>
    <property type="molecule type" value="Genomic_DNA"/>
</dbReference>
<evidence type="ECO:0000256" key="4">
    <source>
        <dbReference type="ARBA" id="ARBA00022842"/>
    </source>
</evidence>
<dbReference type="AlphaFoldDB" id="A0A2T0GRN1"/>
<dbReference type="InterPro" id="IPR002716">
    <property type="entry name" value="PIN_dom"/>
</dbReference>
<keyword evidence="1" id="KW-0540">Nuclease</keyword>
<evidence type="ECO:0000256" key="3">
    <source>
        <dbReference type="ARBA" id="ARBA00022801"/>
    </source>
</evidence>
<evidence type="ECO:0000313" key="6">
    <source>
        <dbReference type="EMBL" id="PRW61766.1"/>
    </source>
</evidence>
<comment type="caution">
    <text evidence="6">The sequence shown here is derived from an EMBL/GenBank/DDBJ whole genome shotgun (WGS) entry which is preliminary data.</text>
</comment>
<dbReference type="STRING" id="1050202.GCA_000384035_02264"/>
<dbReference type="GO" id="GO:0004518">
    <property type="term" value="F:nuclease activity"/>
    <property type="evidence" value="ECO:0007669"/>
    <property type="project" value="UniProtKB-KW"/>
</dbReference>
<reference evidence="6 7" key="1">
    <citation type="submission" date="2018-03" db="EMBL/GenBank/DDBJ databases">
        <title>Actinopolyspora mortivallis from Sahara, screening for active biomolecules.</title>
        <authorList>
            <person name="Selama O."/>
            <person name="Wellington E.M.H."/>
            <person name="Hacene H."/>
        </authorList>
    </citation>
    <scope>NUCLEOTIDE SEQUENCE [LARGE SCALE GENOMIC DNA]</scope>
    <source>
        <strain evidence="6 7">M5A</strain>
    </source>
</reference>
<dbReference type="SUPFAM" id="SSF88723">
    <property type="entry name" value="PIN domain-like"/>
    <property type="match status" value="1"/>
</dbReference>
<evidence type="ECO:0000256" key="1">
    <source>
        <dbReference type="ARBA" id="ARBA00022722"/>
    </source>
</evidence>
<evidence type="ECO:0000313" key="7">
    <source>
        <dbReference type="Proteomes" id="UP000239352"/>
    </source>
</evidence>
<dbReference type="InterPro" id="IPR029060">
    <property type="entry name" value="PIN-like_dom_sf"/>
</dbReference>
<keyword evidence="7" id="KW-1185">Reference proteome</keyword>
<dbReference type="Pfam" id="PF01850">
    <property type="entry name" value="PIN"/>
    <property type="match status" value="1"/>
</dbReference>
<dbReference type="GO" id="GO:0046872">
    <property type="term" value="F:metal ion binding"/>
    <property type="evidence" value="ECO:0007669"/>
    <property type="project" value="UniProtKB-KW"/>
</dbReference>
<dbReference type="GO" id="GO:0016787">
    <property type="term" value="F:hydrolase activity"/>
    <property type="evidence" value="ECO:0007669"/>
    <property type="project" value="UniProtKB-KW"/>
</dbReference>
<evidence type="ECO:0000256" key="2">
    <source>
        <dbReference type="ARBA" id="ARBA00022723"/>
    </source>
</evidence>
<dbReference type="CDD" id="cd09874">
    <property type="entry name" value="PIN_MT3492-like"/>
    <property type="match status" value="1"/>
</dbReference>
<name>A0A2T0GRN1_ACTMO</name>
<feature type="domain" description="PIN" evidence="5">
    <location>
        <begin position="2"/>
        <end position="98"/>
    </location>
</feature>
<evidence type="ECO:0000259" key="5">
    <source>
        <dbReference type="Pfam" id="PF01850"/>
    </source>
</evidence>
<keyword evidence="4" id="KW-0460">Magnesium</keyword>
<accession>A0A2T0GRN1</accession>
<sequence>MIYFDSSALRKLIAAEPESPALSRWVRNNWEQPRATSAVSRVEIVRGFRTAGPAAEDLASIVVSKIDQLPVGEEVLDMASTLDSPLSHTDAIHLASACRAAGGVRAFVSYEPTVLRAARRAGLVTVSPGSYSDGIVEESF</sequence>
<dbReference type="Proteomes" id="UP000239352">
    <property type="component" value="Unassembled WGS sequence"/>
</dbReference>
<proteinExistence type="predicted"/>
<dbReference type="InParanoid" id="A0A2T0GRN1"/>
<gene>
    <name evidence="6" type="ORF">CEP50_18940</name>
</gene>
<dbReference type="RefSeq" id="WP_106115275.1">
    <property type="nucleotide sequence ID" value="NZ_PVSR01000059.1"/>
</dbReference>